<sequence length="380" mass="42149">MKAVCLLLSACLTSATCAAAPSATVVPDDEVRGLMAREHVEGLAMAVIDGGQVKSVRTWGRRNVEKDLPLTPQTVMYGASLTKTAFAYMLLQLVDEGKLDLDASVATLLPQPLPAYDKKPYDFSQLAGDERWRKLTPRIMLTHSTGFANFRWVEPDGKLRFHFDPGARYGYSAEGMYILQLIVERGLGLDTEEEMQRRVFGRFGMRNTSMLWRADFANNLADGYTIEGKMVPHDDRSRASAAGSMDTSIEDQARLWAGIVRGEGLSAASRAMLVRPQLPITSNNQFPTLVPGQVAWPQKLSAGLGLVTFQDRSGPAWFKGGHDDSTGNMAICLENGKRCVVLLSNDVRAERIYPELARRVLGETDMPWKWEYGWYKPTPP</sequence>
<evidence type="ECO:0000259" key="2">
    <source>
        <dbReference type="Pfam" id="PF00144"/>
    </source>
</evidence>
<gene>
    <name evidence="3" type="ORF">LQ564_25545</name>
</gene>
<name>A0ABS8QD47_9BURK</name>
<dbReference type="Pfam" id="PF00144">
    <property type="entry name" value="Beta-lactamase"/>
    <property type="match status" value="1"/>
</dbReference>
<dbReference type="InterPro" id="IPR050789">
    <property type="entry name" value="Diverse_Enzym_Activities"/>
</dbReference>
<organism evidence="3 4">
    <name type="scientific">Massilia phyllostachyos</name>
    <dbReference type="NCBI Taxonomy" id="2898585"/>
    <lineage>
        <taxon>Bacteria</taxon>
        <taxon>Pseudomonadati</taxon>
        <taxon>Pseudomonadota</taxon>
        <taxon>Betaproteobacteria</taxon>
        <taxon>Burkholderiales</taxon>
        <taxon>Oxalobacteraceae</taxon>
        <taxon>Telluria group</taxon>
        <taxon>Massilia</taxon>
    </lineage>
</organism>
<dbReference type="PANTHER" id="PTHR43283">
    <property type="entry name" value="BETA-LACTAMASE-RELATED"/>
    <property type="match status" value="1"/>
</dbReference>
<protein>
    <submittedName>
        <fullName evidence="3">Beta-lactamase family protein</fullName>
    </submittedName>
</protein>
<dbReference type="PANTHER" id="PTHR43283:SF18">
    <property type="match status" value="1"/>
</dbReference>
<evidence type="ECO:0000313" key="3">
    <source>
        <dbReference type="EMBL" id="MCD2519674.1"/>
    </source>
</evidence>
<proteinExistence type="predicted"/>
<keyword evidence="1" id="KW-0732">Signal</keyword>
<keyword evidence="4" id="KW-1185">Reference proteome</keyword>
<dbReference type="EMBL" id="JAJNOC010000019">
    <property type="protein sequence ID" value="MCD2519674.1"/>
    <property type="molecule type" value="Genomic_DNA"/>
</dbReference>
<dbReference type="Gene3D" id="3.40.710.10">
    <property type="entry name" value="DD-peptidase/beta-lactamase superfamily"/>
    <property type="match status" value="1"/>
</dbReference>
<accession>A0ABS8QD47</accession>
<evidence type="ECO:0000313" key="4">
    <source>
        <dbReference type="Proteomes" id="UP001179361"/>
    </source>
</evidence>
<reference evidence="3" key="1">
    <citation type="submission" date="2021-11" db="EMBL/GenBank/DDBJ databases">
        <title>The complete genome of Massilia sp sp. G4R7.</title>
        <authorList>
            <person name="Liu L."/>
            <person name="Yue J."/>
            <person name="Yuan J."/>
            <person name="Yang F."/>
            <person name="Li L."/>
        </authorList>
    </citation>
    <scope>NUCLEOTIDE SEQUENCE</scope>
    <source>
        <strain evidence="3">G4R7</strain>
    </source>
</reference>
<evidence type="ECO:0000256" key="1">
    <source>
        <dbReference type="SAM" id="SignalP"/>
    </source>
</evidence>
<dbReference type="Proteomes" id="UP001179361">
    <property type="component" value="Unassembled WGS sequence"/>
</dbReference>
<feature type="domain" description="Beta-lactamase-related" evidence="2">
    <location>
        <begin position="29"/>
        <end position="357"/>
    </location>
</feature>
<dbReference type="RefSeq" id="WP_231060942.1">
    <property type="nucleotide sequence ID" value="NZ_JAJNOC010000019.1"/>
</dbReference>
<dbReference type="InterPro" id="IPR012338">
    <property type="entry name" value="Beta-lactam/transpept-like"/>
</dbReference>
<feature type="signal peptide" evidence="1">
    <location>
        <begin position="1"/>
        <end position="19"/>
    </location>
</feature>
<dbReference type="SUPFAM" id="SSF56601">
    <property type="entry name" value="beta-lactamase/transpeptidase-like"/>
    <property type="match status" value="1"/>
</dbReference>
<feature type="chain" id="PRO_5046112361" evidence="1">
    <location>
        <begin position="20"/>
        <end position="380"/>
    </location>
</feature>
<dbReference type="InterPro" id="IPR001466">
    <property type="entry name" value="Beta-lactam-related"/>
</dbReference>
<comment type="caution">
    <text evidence="3">The sequence shown here is derived from an EMBL/GenBank/DDBJ whole genome shotgun (WGS) entry which is preliminary data.</text>
</comment>